<dbReference type="PROSITE" id="PS01184">
    <property type="entry name" value="UBIE_2"/>
    <property type="match status" value="1"/>
</dbReference>
<dbReference type="Pfam" id="PF01209">
    <property type="entry name" value="Ubie_methyltran"/>
    <property type="match status" value="1"/>
</dbReference>
<keyword evidence="8" id="KW-1185">Reference proteome</keyword>
<dbReference type="InterPro" id="IPR023576">
    <property type="entry name" value="UbiE/COQ5_MeTrFase_CS"/>
</dbReference>
<comment type="caution">
    <text evidence="7">The sequence shown here is derived from an EMBL/GenBank/DDBJ whole genome shotgun (WGS) entry which is preliminary data.</text>
</comment>
<keyword evidence="3 7" id="KW-0808">Transferase</keyword>
<keyword evidence="5" id="KW-0949">S-adenosyl-L-methionine</keyword>
<gene>
    <name evidence="7" type="ORF">HNP71_002206</name>
</gene>
<accession>A0A840VP68</accession>
<keyword evidence="1" id="KW-0474">Menaquinone biosynthesis</keyword>
<dbReference type="GO" id="GO:0032259">
    <property type="term" value="P:methylation"/>
    <property type="evidence" value="ECO:0007669"/>
    <property type="project" value="UniProtKB-KW"/>
</dbReference>
<keyword evidence="4" id="KW-0831">Ubiquinone biosynthesis</keyword>
<evidence type="ECO:0000313" key="7">
    <source>
        <dbReference type="EMBL" id="MBB5373939.1"/>
    </source>
</evidence>
<keyword evidence="6" id="KW-1133">Transmembrane helix</keyword>
<keyword evidence="2 7" id="KW-0489">Methyltransferase</keyword>
<proteinExistence type="predicted"/>
<dbReference type="EMBL" id="JACHFJ010000010">
    <property type="protein sequence ID" value="MBB5373939.1"/>
    <property type="molecule type" value="Genomic_DNA"/>
</dbReference>
<reference evidence="7 8" key="1">
    <citation type="submission" date="2020-08" db="EMBL/GenBank/DDBJ databases">
        <title>Genomic Encyclopedia of Type Strains, Phase IV (KMG-IV): sequencing the most valuable type-strain genomes for metagenomic binning, comparative biology and taxonomic classification.</title>
        <authorList>
            <person name="Goeker M."/>
        </authorList>
    </citation>
    <scope>NUCLEOTIDE SEQUENCE [LARGE SCALE GENOMIC DNA]</scope>
    <source>
        <strain evidence="7 8">DSM 27026</strain>
    </source>
</reference>
<sequence>MSNVEDRSEAVRSQMLVDGYYADPAQRLTTIRALFNRTARYYDGVNSLFSLGSGAWYRRTRLRRAGVRPGVQVVDVAVGTGALAREAMRLTGGNGAVIGVDVSEEMLAIAQRKLGIPLIQATAEALPLASASADYVTMGYALRHVADLKAAFREALRVLRPGGRVELLEISAPRNKVSRAFAAVFIGVVLPVLSLLMTRDRRSSTLMRYHWETIVKYMPPETVLSVMRESGFANVSRFSDFDLFHHYSGQKPKDTE</sequence>
<name>A0A840VP68_9PROT</name>
<protein>
    <submittedName>
        <fullName evidence="7">Demethylmenaquinone methyltransferase/2-methoxy-6-polyprenyl-1,4-benzoquinol methylase</fullName>
        <ecNumber evidence="7">2.1.1.163</ecNumber>
        <ecNumber evidence="7">2.1.1.201</ecNumber>
    </submittedName>
</protein>
<dbReference type="RefSeq" id="WP_183266951.1">
    <property type="nucleotide sequence ID" value="NZ_JACHFJ010000010.1"/>
</dbReference>
<dbReference type="InterPro" id="IPR029063">
    <property type="entry name" value="SAM-dependent_MTases_sf"/>
</dbReference>
<dbReference type="EC" id="2.1.1.163" evidence="7"/>
<keyword evidence="6" id="KW-0472">Membrane</keyword>
<dbReference type="PANTHER" id="PTHR43591:SF24">
    <property type="entry name" value="2-METHOXY-6-POLYPRENYL-1,4-BENZOQUINOL METHYLASE, MITOCHONDRIAL"/>
    <property type="match status" value="1"/>
</dbReference>
<organism evidence="7 8">
    <name type="scientific">Acidocella aromatica</name>
    <dbReference type="NCBI Taxonomy" id="1303579"/>
    <lineage>
        <taxon>Bacteria</taxon>
        <taxon>Pseudomonadati</taxon>
        <taxon>Pseudomonadota</taxon>
        <taxon>Alphaproteobacteria</taxon>
        <taxon>Acetobacterales</taxon>
        <taxon>Acidocellaceae</taxon>
        <taxon>Acidocella</taxon>
    </lineage>
</organism>
<dbReference type="AlphaFoldDB" id="A0A840VP68"/>
<evidence type="ECO:0000313" key="8">
    <source>
        <dbReference type="Proteomes" id="UP000553706"/>
    </source>
</evidence>
<dbReference type="Proteomes" id="UP000553706">
    <property type="component" value="Unassembled WGS sequence"/>
</dbReference>
<dbReference type="PROSITE" id="PS51608">
    <property type="entry name" value="SAM_MT_UBIE"/>
    <property type="match status" value="1"/>
</dbReference>
<dbReference type="EC" id="2.1.1.201" evidence="7"/>
<keyword evidence="6" id="KW-0812">Transmembrane</keyword>
<dbReference type="Gene3D" id="3.40.50.150">
    <property type="entry name" value="Vaccinia Virus protein VP39"/>
    <property type="match status" value="1"/>
</dbReference>
<evidence type="ECO:0000256" key="2">
    <source>
        <dbReference type="ARBA" id="ARBA00022603"/>
    </source>
</evidence>
<dbReference type="GO" id="GO:0043770">
    <property type="term" value="F:demethylmenaquinone methyltransferase activity"/>
    <property type="evidence" value="ECO:0007669"/>
    <property type="project" value="UniProtKB-EC"/>
</dbReference>
<evidence type="ECO:0000256" key="4">
    <source>
        <dbReference type="ARBA" id="ARBA00022688"/>
    </source>
</evidence>
<dbReference type="CDD" id="cd02440">
    <property type="entry name" value="AdoMet_MTases"/>
    <property type="match status" value="1"/>
</dbReference>
<evidence type="ECO:0000256" key="3">
    <source>
        <dbReference type="ARBA" id="ARBA00022679"/>
    </source>
</evidence>
<dbReference type="SUPFAM" id="SSF53335">
    <property type="entry name" value="S-adenosyl-L-methionine-dependent methyltransferases"/>
    <property type="match status" value="1"/>
</dbReference>
<dbReference type="GO" id="GO:0009234">
    <property type="term" value="P:menaquinone biosynthetic process"/>
    <property type="evidence" value="ECO:0007669"/>
    <property type="project" value="UniProtKB-KW"/>
</dbReference>
<feature type="transmembrane region" description="Helical" evidence="6">
    <location>
        <begin position="180"/>
        <end position="198"/>
    </location>
</feature>
<dbReference type="PANTHER" id="PTHR43591">
    <property type="entry name" value="METHYLTRANSFERASE"/>
    <property type="match status" value="1"/>
</dbReference>
<evidence type="ECO:0000256" key="6">
    <source>
        <dbReference type="SAM" id="Phobius"/>
    </source>
</evidence>
<dbReference type="InterPro" id="IPR004033">
    <property type="entry name" value="UbiE/COQ5_MeTrFase"/>
</dbReference>
<dbReference type="GO" id="GO:0008425">
    <property type="term" value="F:2-methoxy-6-polyprenyl-1,4-benzoquinol methyltransferase activity"/>
    <property type="evidence" value="ECO:0007669"/>
    <property type="project" value="UniProtKB-EC"/>
</dbReference>
<evidence type="ECO:0000256" key="5">
    <source>
        <dbReference type="ARBA" id="ARBA00022691"/>
    </source>
</evidence>
<evidence type="ECO:0000256" key="1">
    <source>
        <dbReference type="ARBA" id="ARBA00022428"/>
    </source>
</evidence>